<sequence>MKTELIVKDNALINASYNLDLVEQRLILLAIVEARESGKGINANDPLTVHAESYINQFGVHRNTAYQALKDACDDLFARQFSYQSLSEKGNVINHKSRWVSEVAYIDNEAVVRLIFAPAIVPLITRLEEQFTKYEIQQISNLTSAYAVRLYEILIAWRSTGKTPLITIYDFRQKIGVLETEYKRMYDFKKYVLDIALKQVNEHTDINVKVEQHKTGRSITGFSFSFKQKKSATNTANDISQDKELKINLTDAQRYLFASKLSELPEMAKLSQGNESYEQFAARIVTMLQEPNKLKEFMPLLRKVGFQ</sequence>
<organism evidence="3 4">
    <name type="scientific">Acinetobacter pseudolwoffii</name>
    <dbReference type="NCBI Taxonomy" id="2053287"/>
    <lineage>
        <taxon>Bacteria</taxon>
        <taxon>Pseudomonadati</taxon>
        <taxon>Pseudomonadota</taxon>
        <taxon>Gammaproteobacteria</taxon>
        <taxon>Moraxellales</taxon>
        <taxon>Moraxellaceae</taxon>
        <taxon>Acinetobacter</taxon>
    </lineage>
</organism>
<dbReference type="Proteomes" id="UP000242351">
    <property type="component" value="Unassembled WGS sequence"/>
</dbReference>
<dbReference type="EMBL" id="PGOZ01000028">
    <property type="protein sequence ID" value="PJI31350.1"/>
    <property type="molecule type" value="Genomic_DNA"/>
</dbReference>
<accession>A0A2H9UI54</accession>
<reference evidence="3 4" key="2">
    <citation type="submission" date="2017-12" db="EMBL/GenBank/DDBJ databases">
        <title>Revising the taxonomy of the Acinetobacter lwoffii group: the description of Acinetobacter pseudolwoffii sp. nov. and emended description of Acinetobacter lwoffii.</title>
        <authorList>
            <person name="Nemec A."/>
        </authorList>
    </citation>
    <scope>NUCLEOTIDE SEQUENCE [LARGE SCALE GENOMIC DNA]</scope>
    <source>
        <strain evidence="3 4">ANC 5347</strain>
    </source>
</reference>
<dbReference type="InterPro" id="IPR000525">
    <property type="entry name" value="Initiator_Rep_WH1"/>
</dbReference>
<evidence type="ECO:0000259" key="2">
    <source>
        <dbReference type="Pfam" id="PF01051"/>
    </source>
</evidence>
<dbReference type="Pfam" id="PF01051">
    <property type="entry name" value="Rep3_N"/>
    <property type="match status" value="1"/>
</dbReference>
<protein>
    <submittedName>
        <fullName evidence="3">RepB family plasmid replication initiator protein</fullName>
    </submittedName>
</protein>
<dbReference type="Gene3D" id="1.10.10.10">
    <property type="entry name" value="Winged helix-like DNA-binding domain superfamily/Winged helix DNA-binding domain"/>
    <property type="match status" value="2"/>
</dbReference>
<evidence type="ECO:0000313" key="3">
    <source>
        <dbReference type="EMBL" id="PJI31350.1"/>
    </source>
</evidence>
<feature type="domain" description="Initiator Rep protein WH1" evidence="2">
    <location>
        <begin position="6"/>
        <end position="154"/>
    </location>
</feature>
<gene>
    <name evidence="3" type="ORF">CU320_14475</name>
</gene>
<dbReference type="SUPFAM" id="SSF46785">
    <property type="entry name" value="Winged helix' DNA-binding domain"/>
    <property type="match status" value="2"/>
</dbReference>
<reference evidence="3 4" key="1">
    <citation type="submission" date="2017-11" db="EMBL/GenBank/DDBJ databases">
        <authorList>
            <person name="Han C.G."/>
        </authorList>
    </citation>
    <scope>NUCLEOTIDE SEQUENCE [LARGE SCALE GENOMIC DNA]</scope>
    <source>
        <strain evidence="3 4">ANC 5347</strain>
    </source>
</reference>
<dbReference type="Pfam" id="PF21205">
    <property type="entry name" value="Rep3_C"/>
    <property type="match status" value="1"/>
</dbReference>
<dbReference type="RefSeq" id="WP_004282204.1">
    <property type="nucleotide sequence ID" value="NZ_PGOZ01000028.1"/>
</dbReference>
<comment type="caution">
    <text evidence="3">The sequence shown here is derived from an EMBL/GenBank/DDBJ whole genome shotgun (WGS) entry which is preliminary data.</text>
</comment>
<dbReference type="NCBIfam" id="NF038290">
    <property type="entry name" value="repM_Acin"/>
    <property type="match status" value="1"/>
</dbReference>
<dbReference type="GO" id="GO:0006270">
    <property type="term" value="P:DNA replication initiation"/>
    <property type="evidence" value="ECO:0007669"/>
    <property type="project" value="InterPro"/>
</dbReference>
<dbReference type="InterPro" id="IPR036390">
    <property type="entry name" value="WH_DNA-bd_sf"/>
</dbReference>
<proteinExistence type="inferred from homology"/>
<evidence type="ECO:0000256" key="1">
    <source>
        <dbReference type="ARBA" id="ARBA00038283"/>
    </source>
</evidence>
<comment type="similarity">
    <text evidence="1">Belongs to the initiator RepB protein family.</text>
</comment>
<evidence type="ECO:0000313" key="4">
    <source>
        <dbReference type="Proteomes" id="UP000242351"/>
    </source>
</evidence>
<dbReference type="AlphaFoldDB" id="A0A2H9UI54"/>
<name>A0A2H9UI54_9GAMM</name>
<dbReference type="GO" id="GO:0003887">
    <property type="term" value="F:DNA-directed DNA polymerase activity"/>
    <property type="evidence" value="ECO:0007669"/>
    <property type="project" value="InterPro"/>
</dbReference>
<dbReference type="InterPro" id="IPR036388">
    <property type="entry name" value="WH-like_DNA-bd_sf"/>
</dbReference>